<comment type="caution">
    <text evidence="3">The sequence shown here is derived from an EMBL/GenBank/DDBJ whole genome shotgun (WGS) entry which is preliminary data.</text>
</comment>
<evidence type="ECO:0000313" key="3">
    <source>
        <dbReference type="EMBL" id="CAB4034716.1"/>
    </source>
</evidence>
<proteinExistence type="predicted"/>
<feature type="region of interest" description="Disordered" evidence="1">
    <location>
        <begin position="53"/>
        <end position="239"/>
    </location>
</feature>
<evidence type="ECO:0000256" key="1">
    <source>
        <dbReference type="SAM" id="MobiDB-lite"/>
    </source>
</evidence>
<reference evidence="3" key="1">
    <citation type="submission" date="2020-04" db="EMBL/GenBank/DDBJ databases">
        <authorList>
            <person name="Alioto T."/>
            <person name="Alioto T."/>
            <person name="Gomez Garrido J."/>
        </authorList>
    </citation>
    <scope>NUCLEOTIDE SEQUENCE</scope>
    <source>
        <strain evidence="3">A484AB</strain>
    </source>
</reference>
<feature type="signal peptide" evidence="2">
    <location>
        <begin position="1"/>
        <end position="17"/>
    </location>
</feature>
<gene>
    <name evidence="3" type="ORF">PACLA_8A080444</name>
</gene>
<feature type="chain" id="PRO_5043445076" evidence="2">
    <location>
        <begin position="18"/>
        <end position="519"/>
    </location>
</feature>
<evidence type="ECO:0000256" key="2">
    <source>
        <dbReference type="SAM" id="SignalP"/>
    </source>
</evidence>
<dbReference type="OrthoDB" id="6628767at2759"/>
<keyword evidence="4" id="KW-1185">Reference proteome</keyword>
<feature type="compositionally biased region" description="Polar residues" evidence="1">
    <location>
        <begin position="215"/>
        <end position="236"/>
    </location>
</feature>
<dbReference type="AlphaFoldDB" id="A0A6S7JPY0"/>
<feature type="compositionally biased region" description="Polar residues" evidence="1">
    <location>
        <begin position="181"/>
        <end position="202"/>
    </location>
</feature>
<feature type="compositionally biased region" description="Polar residues" evidence="1">
    <location>
        <begin position="78"/>
        <end position="89"/>
    </location>
</feature>
<accession>A0A6S7JPY0</accession>
<name>A0A6S7JPY0_PARCT</name>
<keyword evidence="2" id="KW-0732">Signal</keyword>
<feature type="compositionally biased region" description="Low complexity" evidence="1">
    <location>
        <begin position="167"/>
        <end position="180"/>
    </location>
</feature>
<organism evidence="3 4">
    <name type="scientific">Paramuricea clavata</name>
    <name type="common">Red gorgonian</name>
    <name type="synonym">Violescent sea-whip</name>
    <dbReference type="NCBI Taxonomy" id="317549"/>
    <lineage>
        <taxon>Eukaryota</taxon>
        <taxon>Metazoa</taxon>
        <taxon>Cnidaria</taxon>
        <taxon>Anthozoa</taxon>
        <taxon>Octocorallia</taxon>
        <taxon>Malacalcyonacea</taxon>
        <taxon>Plexauridae</taxon>
        <taxon>Paramuricea</taxon>
    </lineage>
</organism>
<sequence length="519" mass="57971">MLHQMFQVNLLLVLVLAVQLDVLVINILHLLTNPFCHPPSHNLYHQVYQPIPGGLTSDPANQSKPQEKVHDSDPFKDSLNQPKPNSSPLSRFIHECGNLPPLFPQRPPQTVGLTSSPASATEISLSSDANDSSRFSPPASGPSPRLYQKDRTSYRRYQRPTASDFFSPRSSRHPSSPSSPVVQTDANDLLNSAIPNDSSTYEVQPPIDSEIDPLSSPNQDDNNTQFQPSQPTPSDSSLKRDAFKDKWTSAFSSDIPWSEFCSLCDEFVVETRSLALEIAANSSPTSYRPKPLPRCNRPSGRRTAFRHRPLLSNPAEAQRIQTLYRHSRKKAARKILSPNCPPYSGSIENAESFFKDTFSLRNCDITSLQDKLNDLTTPAAIDDSLFTTSTSKEIRRKFVSAANTSPGPDRVEYRHLKRVDPSCSILSLLFSHCFKKRDVPPAWKSAITVLIYKKGSTDNPSNFRPIALMSCLYKLVMGVIAKRLTSWAIDNDLLSKEQNSARRSEGFYDHTFLLQSIIG</sequence>
<evidence type="ECO:0000313" key="4">
    <source>
        <dbReference type="Proteomes" id="UP001152795"/>
    </source>
</evidence>
<feature type="compositionally biased region" description="Basic and acidic residues" evidence="1">
    <location>
        <begin position="65"/>
        <end position="76"/>
    </location>
</feature>
<dbReference type="PANTHER" id="PTHR19446">
    <property type="entry name" value="REVERSE TRANSCRIPTASES"/>
    <property type="match status" value="1"/>
</dbReference>
<feature type="region of interest" description="Disordered" evidence="1">
    <location>
        <begin position="283"/>
        <end position="302"/>
    </location>
</feature>
<dbReference type="Proteomes" id="UP001152795">
    <property type="component" value="Unassembled WGS sequence"/>
</dbReference>
<feature type="compositionally biased region" description="Polar residues" evidence="1">
    <location>
        <begin position="111"/>
        <end position="135"/>
    </location>
</feature>
<protein>
    <submittedName>
        <fullName evidence="3">Uncharacterized protein</fullName>
    </submittedName>
</protein>
<dbReference type="EMBL" id="CACRXK020020359">
    <property type="protein sequence ID" value="CAB4034716.1"/>
    <property type="molecule type" value="Genomic_DNA"/>
</dbReference>